<proteinExistence type="predicted"/>
<evidence type="ECO:0000313" key="2">
    <source>
        <dbReference type="EMBL" id="WVZ80676.1"/>
    </source>
</evidence>
<sequence length="87" mass="9424">MQAAENTSCLIHADPSLLPQPHAHRRLPRQAAAACLAVSRPAPLLGRRWPAPLRLPRPAGPARRPPTLAGTPPRRAPPRPRLALPRP</sequence>
<organism evidence="2 3">
    <name type="scientific">Paspalum notatum var. saurae</name>
    <dbReference type="NCBI Taxonomy" id="547442"/>
    <lineage>
        <taxon>Eukaryota</taxon>
        <taxon>Viridiplantae</taxon>
        <taxon>Streptophyta</taxon>
        <taxon>Embryophyta</taxon>
        <taxon>Tracheophyta</taxon>
        <taxon>Spermatophyta</taxon>
        <taxon>Magnoliopsida</taxon>
        <taxon>Liliopsida</taxon>
        <taxon>Poales</taxon>
        <taxon>Poaceae</taxon>
        <taxon>PACMAD clade</taxon>
        <taxon>Panicoideae</taxon>
        <taxon>Andropogonodae</taxon>
        <taxon>Paspaleae</taxon>
        <taxon>Paspalinae</taxon>
        <taxon>Paspalum</taxon>
    </lineage>
</organism>
<feature type="compositionally biased region" description="Low complexity" evidence="1">
    <location>
        <begin position="60"/>
        <end position="73"/>
    </location>
</feature>
<reference evidence="2 3" key="1">
    <citation type="submission" date="2024-02" db="EMBL/GenBank/DDBJ databases">
        <title>High-quality chromosome-scale genome assembly of Pensacola bahiagrass (Paspalum notatum Flugge var. saurae).</title>
        <authorList>
            <person name="Vega J.M."/>
            <person name="Podio M."/>
            <person name="Orjuela J."/>
            <person name="Siena L.A."/>
            <person name="Pessino S.C."/>
            <person name="Combes M.C."/>
            <person name="Mariac C."/>
            <person name="Albertini E."/>
            <person name="Pupilli F."/>
            <person name="Ortiz J.P.A."/>
            <person name="Leblanc O."/>
        </authorList>
    </citation>
    <scope>NUCLEOTIDE SEQUENCE [LARGE SCALE GENOMIC DNA]</scope>
    <source>
        <strain evidence="2">R1</strain>
        <tissue evidence="2">Leaf</tissue>
    </source>
</reference>
<dbReference type="AlphaFoldDB" id="A0AAQ3X0R2"/>
<feature type="region of interest" description="Disordered" evidence="1">
    <location>
        <begin position="1"/>
        <end position="25"/>
    </location>
</feature>
<evidence type="ECO:0000313" key="3">
    <source>
        <dbReference type="Proteomes" id="UP001341281"/>
    </source>
</evidence>
<feature type="region of interest" description="Disordered" evidence="1">
    <location>
        <begin position="46"/>
        <end position="87"/>
    </location>
</feature>
<evidence type="ECO:0000256" key="1">
    <source>
        <dbReference type="SAM" id="MobiDB-lite"/>
    </source>
</evidence>
<dbReference type="EMBL" id="CP144750">
    <property type="protein sequence ID" value="WVZ80676.1"/>
    <property type="molecule type" value="Genomic_DNA"/>
</dbReference>
<dbReference type="Proteomes" id="UP001341281">
    <property type="component" value="Chromosome 06"/>
</dbReference>
<name>A0AAQ3X0R2_PASNO</name>
<gene>
    <name evidence="2" type="ORF">U9M48_028133</name>
</gene>
<protein>
    <submittedName>
        <fullName evidence="2">Uncharacterized protein</fullName>
    </submittedName>
</protein>
<keyword evidence="3" id="KW-1185">Reference proteome</keyword>
<accession>A0AAQ3X0R2</accession>